<evidence type="ECO:0000313" key="15">
    <source>
        <dbReference type="EMBL" id="RIY32724.1"/>
    </source>
</evidence>
<feature type="domain" description="UvrD-like helicase C-terminal" evidence="14">
    <location>
        <begin position="324"/>
        <end position="625"/>
    </location>
</feature>
<evidence type="ECO:0000256" key="1">
    <source>
        <dbReference type="ARBA" id="ARBA00009922"/>
    </source>
</evidence>
<keyword evidence="3 12" id="KW-0378">Hydrolase</keyword>
<dbReference type="EMBL" id="NRJH01000030">
    <property type="protein sequence ID" value="RIY32724.1"/>
    <property type="molecule type" value="Genomic_DNA"/>
</dbReference>
<evidence type="ECO:0000256" key="4">
    <source>
        <dbReference type="ARBA" id="ARBA00022806"/>
    </source>
</evidence>
<feature type="binding site" evidence="12">
    <location>
        <begin position="24"/>
        <end position="31"/>
    </location>
    <ligand>
        <name>ATP</name>
        <dbReference type="ChEBI" id="CHEBI:30616"/>
    </ligand>
</feature>
<dbReference type="OrthoDB" id="5298826at2"/>
<dbReference type="Gene3D" id="3.40.50.300">
    <property type="entry name" value="P-loop containing nucleotide triphosphate hydrolases"/>
    <property type="match status" value="2"/>
</dbReference>
<dbReference type="GO" id="GO:0043138">
    <property type="term" value="F:3'-5' DNA helicase activity"/>
    <property type="evidence" value="ECO:0007669"/>
    <property type="project" value="UniProtKB-EC"/>
</dbReference>
<dbReference type="Gene3D" id="1.10.10.160">
    <property type="match status" value="1"/>
</dbReference>
<evidence type="ECO:0000256" key="6">
    <source>
        <dbReference type="ARBA" id="ARBA00023125"/>
    </source>
</evidence>
<evidence type="ECO:0000313" key="16">
    <source>
        <dbReference type="Proteomes" id="UP000266258"/>
    </source>
</evidence>
<proteinExistence type="inferred from homology"/>
<dbReference type="CDD" id="cd17932">
    <property type="entry name" value="DEXQc_UvrD"/>
    <property type="match status" value="1"/>
</dbReference>
<dbReference type="InterPro" id="IPR014016">
    <property type="entry name" value="UvrD-like_ATP-bd"/>
</dbReference>
<comment type="caution">
    <text evidence="15">The sequence shown here is derived from an EMBL/GenBank/DDBJ whole genome shotgun (WGS) entry which is preliminary data.</text>
</comment>
<comment type="similarity">
    <text evidence="1">Belongs to the helicase family. UvrD subfamily.</text>
</comment>
<keyword evidence="16" id="KW-1185">Reference proteome</keyword>
<protein>
    <recommendedName>
        <fullName evidence="9">DNA 3'-5' helicase</fullName>
        <ecNumber evidence="9">5.6.2.4</ecNumber>
    </recommendedName>
    <alternativeName>
        <fullName evidence="10">DNA 3'-5' helicase II</fullName>
    </alternativeName>
</protein>
<keyword evidence="4 12" id="KW-0347">Helicase</keyword>
<dbReference type="EC" id="5.6.2.4" evidence="9"/>
<dbReference type="PROSITE" id="PS51217">
    <property type="entry name" value="UVRD_HELICASE_CTER"/>
    <property type="match status" value="1"/>
</dbReference>
<keyword evidence="6" id="KW-0238">DNA-binding</keyword>
<keyword evidence="5 12" id="KW-0067">ATP-binding</keyword>
<dbReference type="InterPro" id="IPR013986">
    <property type="entry name" value="DExx_box_DNA_helicase_dom_sf"/>
</dbReference>
<dbReference type="GO" id="GO:0016887">
    <property type="term" value="F:ATP hydrolysis activity"/>
    <property type="evidence" value="ECO:0007669"/>
    <property type="project" value="RHEA"/>
</dbReference>
<evidence type="ECO:0000256" key="8">
    <source>
        <dbReference type="ARBA" id="ARBA00034617"/>
    </source>
</evidence>
<feature type="domain" description="UvrD-like helicase ATP-binding" evidence="13">
    <location>
        <begin position="3"/>
        <end position="323"/>
    </location>
</feature>
<dbReference type="GO" id="GO:0003677">
    <property type="term" value="F:DNA binding"/>
    <property type="evidence" value="ECO:0007669"/>
    <property type="project" value="UniProtKB-KW"/>
</dbReference>
<gene>
    <name evidence="15" type="ORF">CJP74_03725</name>
</gene>
<dbReference type="AlphaFoldDB" id="A0A3A1Y9B0"/>
<dbReference type="InterPro" id="IPR014017">
    <property type="entry name" value="DNA_helicase_UvrD-like_C"/>
</dbReference>
<evidence type="ECO:0000256" key="3">
    <source>
        <dbReference type="ARBA" id="ARBA00022801"/>
    </source>
</evidence>
<name>A0A3A1Y9B0_9GAMM</name>
<dbReference type="GO" id="GO:0000725">
    <property type="term" value="P:recombinational repair"/>
    <property type="evidence" value="ECO:0007669"/>
    <property type="project" value="TreeGrafter"/>
</dbReference>
<dbReference type="SUPFAM" id="SSF52540">
    <property type="entry name" value="P-loop containing nucleoside triphosphate hydrolases"/>
    <property type="match status" value="1"/>
</dbReference>
<dbReference type="PANTHER" id="PTHR11070:SF2">
    <property type="entry name" value="ATP-DEPENDENT DNA HELICASE SRS2"/>
    <property type="match status" value="1"/>
</dbReference>
<evidence type="ECO:0000256" key="5">
    <source>
        <dbReference type="ARBA" id="ARBA00022840"/>
    </source>
</evidence>
<evidence type="ECO:0000256" key="10">
    <source>
        <dbReference type="ARBA" id="ARBA00034923"/>
    </source>
</evidence>
<dbReference type="InterPro" id="IPR000212">
    <property type="entry name" value="DNA_helicase_UvrD/REP"/>
</dbReference>
<dbReference type="Pfam" id="PF00580">
    <property type="entry name" value="UvrD-helicase"/>
    <property type="match status" value="1"/>
</dbReference>
<evidence type="ECO:0000256" key="2">
    <source>
        <dbReference type="ARBA" id="ARBA00022741"/>
    </source>
</evidence>
<comment type="catalytic activity">
    <reaction evidence="8">
        <text>Couples ATP hydrolysis with the unwinding of duplex DNA by translocating in the 3'-5' direction.</text>
        <dbReference type="EC" id="5.6.2.4"/>
    </reaction>
</comment>
<comment type="catalytic activity">
    <reaction evidence="11">
        <text>ATP + H2O = ADP + phosphate + H(+)</text>
        <dbReference type="Rhea" id="RHEA:13065"/>
        <dbReference type="ChEBI" id="CHEBI:15377"/>
        <dbReference type="ChEBI" id="CHEBI:15378"/>
        <dbReference type="ChEBI" id="CHEBI:30616"/>
        <dbReference type="ChEBI" id="CHEBI:43474"/>
        <dbReference type="ChEBI" id="CHEBI:456216"/>
        <dbReference type="EC" id="5.6.2.4"/>
    </reaction>
</comment>
<evidence type="ECO:0000256" key="9">
    <source>
        <dbReference type="ARBA" id="ARBA00034808"/>
    </source>
</evidence>
<dbReference type="Pfam" id="PF13361">
    <property type="entry name" value="UvrD_C"/>
    <property type="match status" value="1"/>
</dbReference>
<dbReference type="Proteomes" id="UP000266258">
    <property type="component" value="Unassembled WGS sequence"/>
</dbReference>
<keyword evidence="2 12" id="KW-0547">Nucleotide-binding</keyword>
<sequence length="1130" mass="131185">MFNQLNPQQAKFVLSPLENALVLAGAGTGKTSSFIARIAHLIINNQITLHSFFATTFTNAAAKEMRDRLLWQLKKHNPNFNESQLRQCYIGTFHSLFGRILRNNIDKLNDDIRPNFTNLEEATAKSRIREFLKQNKLNETFEKQGLNPGSILNIINTIRETYIIDNEFNMQIFNQVFRDYQKASIKLDDENPESVSAGDISLYDSFKKVFDFYHRYKIDNNLVDFTDYLIKTYKLLKNNPQVLKSLQKRFTYLIVDECQDINNLQYELIKLLQNPEYNRVAMIGDDDQAIYGFRGSNVTLLLRFEREIKDVQVYKLEYNYRSSPSILNMANHIINLYKEDNIKVLQATKASSKNTPVRYLEVQGQDNIQGELIAQDLLRHGEFTDAAILARNNKILQNFEQYLIQHKIPYEFKTSAEFFNRLEVKIIMHILTLVNNPNANESFNYLVENLVAKVGPKVISQINELGRQLGLPNYLAARDYISMLWKSITVARQNLQEFIERIEEVRHFSFTATIEDTIKHTARIFDLENWFKAKKDNAESRLENIQALYDLASNYTPQILDDEETEATELDFLRLQHGNLTDLELRNLYIQRQFIQQNFLDQVNLGKDPNTPKGVILSTIHRAKGLEWKHVYLPDFCDKTMPSPLSESDKELEEERRLFYVAITRAKEYLYLLKPEIYRGYAGYFENAERSEFTYDFLCPELSKDIEFYQQVTFAGNDYQRIDFSRGLDKARKASVPYEQLPPILQNSASHEPSRGQGLGSNFSFNNKRRTAPIGAIASQAPTPYRQVEKVTAKTLDQTIKDKLSRLASNLGLNLPIVQANLADFVELVKAYKLVHVQQILYFSSEDLALHPQLRHIAPIFAQQVQETADLSLGQAVYACNFKELDDAAMLVRICRFFKNAQTMFRYIENYATAVDFAQEFVKYKVPEDLSRKIYHTFSQERNQEILWQLLDAGVAQNTLNDKDQETLSKRQQLGVVDELEQEIAQKRAKLESEDPFGVKVQAQKVAVAQEFLDTFNGAKKKLYEQEYSQTSLEALMDDIFSQSTPVLINRDNLKNYSVSFIGRHPYLSYQEVLDSLESLEVTYVQNPNHAQVVFVFDIENQNQEYMREAIEENQRIEILSLKDFERIFS</sequence>
<dbReference type="Gene3D" id="1.10.486.10">
    <property type="entry name" value="PCRA, domain 4"/>
    <property type="match status" value="1"/>
</dbReference>
<reference evidence="15 16" key="1">
    <citation type="submission" date="2017-08" db="EMBL/GenBank/DDBJ databases">
        <title>Reclassification of Bisgaard taxon 37 and 44.</title>
        <authorList>
            <person name="Christensen H."/>
        </authorList>
    </citation>
    <scope>NUCLEOTIDE SEQUENCE [LARGE SCALE GENOMIC DNA]</scope>
    <source>
        <strain evidence="15 16">B96_4</strain>
    </source>
</reference>
<evidence type="ECO:0000259" key="13">
    <source>
        <dbReference type="PROSITE" id="PS51198"/>
    </source>
</evidence>
<dbReference type="InterPro" id="IPR027417">
    <property type="entry name" value="P-loop_NTPase"/>
</dbReference>
<dbReference type="PANTHER" id="PTHR11070">
    <property type="entry name" value="UVRD / RECB / PCRA DNA HELICASE FAMILY MEMBER"/>
    <property type="match status" value="1"/>
</dbReference>
<dbReference type="GO" id="GO:0005524">
    <property type="term" value="F:ATP binding"/>
    <property type="evidence" value="ECO:0007669"/>
    <property type="project" value="UniProtKB-UniRule"/>
</dbReference>
<evidence type="ECO:0000256" key="7">
    <source>
        <dbReference type="ARBA" id="ARBA00023235"/>
    </source>
</evidence>
<organism evidence="15 16">
    <name type="scientific">Psittacicella melopsittaci</name>
    <dbReference type="NCBI Taxonomy" id="2028576"/>
    <lineage>
        <taxon>Bacteria</taxon>
        <taxon>Pseudomonadati</taxon>
        <taxon>Pseudomonadota</taxon>
        <taxon>Gammaproteobacteria</taxon>
        <taxon>Pasteurellales</taxon>
        <taxon>Psittacicellaceae</taxon>
        <taxon>Psittacicella</taxon>
    </lineage>
</organism>
<evidence type="ECO:0000259" key="14">
    <source>
        <dbReference type="PROSITE" id="PS51217"/>
    </source>
</evidence>
<evidence type="ECO:0000256" key="12">
    <source>
        <dbReference type="PROSITE-ProRule" id="PRU00560"/>
    </source>
</evidence>
<dbReference type="PROSITE" id="PS51198">
    <property type="entry name" value="UVRD_HELICASE_ATP_BIND"/>
    <property type="match status" value="1"/>
</dbReference>
<accession>A0A3A1Y9B0</accession>
<dbReference type="RefSeq" id="WP_119496922.1">
    <property type="nucleotide sequence ID" value="NZ_NRJH01000030.1"/>
</dbReference>
<evidence type="ECO:0000256" key="11">
    <source>
        <dbReference type="ARBA" id="ARBA00048988"/>
    </source>
</evidence>
<keyword evidence="7" id="KW-0413">Isomerase</keyword>